<accession>A4A4N9</accession>
<dbReference type="eggNOG" id="ENOG502ZI3P">
    <property type="taxonomic scope" value="Bacteria"/>
</dbReference>
<dbReference type="HOGENOM" id="CLU_1683579_0_0_6"/>
<comment type="caution">
    <text evidence="1">The sequence shown here is derived from an EMBL/GenBank/DDBJ whole genome shotgun (WGS) entry which is preliminary data.</text>
</comment>
<sequence>MLGVVVRGHLYLEAAILTIVECLLPYPSEINLDRARFGLKLDLAHALGLSSDLRAPLLAVDKIRNKFAHNPYAQLGSDSINALYGSLSAKDREMLLQAFESTERQVEKPLEVEFRKLGEKEQFLFIVVTLHTLLVVVIDEAKNRQRTHNKSGLGTA</sequence>
<organism evidence="1 2">
    <name type="scientific">Congregibacter litoralis KT71</name>
    <dbReference type="NCBI Taxonomy" id="314285"/>
    <lineage>
        <taxon>Bacteria</taxon>
        <taxon>Pseudomonadati</taxon>
        <taxon>Pseudomonadota</taxon>
        <taxon>Gammaproteobacteria</taxon>
        <taxon>Cellvibrionales</taxon>
        <taxon>Halieaceae</taxon>
        <taxon>Congregibacter</taxon>
    </lineage>
</organism>
<reference evidence="1 2" key="2">
    <citation type="journal article" date="2009" name="PLoS ONE">
        <title>The photosynthetic apparatus and its regulation in the aerobic gammaproteobacterium Congregibacter litoralis gen. nov., sp. nov.</title>
        <authorList>
            <person name="Spring S."/>
            <person name="Lunsdorf H."/>
            <person name="Fuchs B.M."/>
            <person name="Tindall B.J."/>
        </authorList>
    </citation>
    <scope>NUCLEOTIDE SEQUENCE [LARGE SCALE GENOMIC DNA]</scope>
    <source>
        <strain evidence="1">KT71</strain>
    </source>
</reference>
<dbReference type="AlphaFoldDB" id="A4A4N9"/>
<name>A4A4N9_9GAMM</name>
<evidence type="ECO:0000313" key="2">
    <source>
        <dbReference type="Proteomes" id="UP000019205"/>
    </source>
</evidence>
<gene>
    <name evidence="1" type="ORF">KT71_09042</name>
</gene>
<protein>
    <recommendedName>
        <fullName evidence="3">DUF4145 domain-containing protein</fullName>
    </recommendedName>
</protein>
<dbReference type="SUPFAM" id="SSF158668">
    <property type="entry name" value="MtlR-like"/>
    <property type="match status" value="1"/>
</dbReference>
<evidence type="ECO:0000313" key="1">
    <source>
        <dbReference type="EMBL" id="EAQ98760.2"/>
    </source>
</evidence>
<dbReference type="Proteomes" id="UP000019205">
    <property type="component" value="Chromosome"/>
</dbReference>
<reference evidence="1 2" key="1">
    <citation type="journal article" date="2007" name="Proc. Natl. Acad. Sci. U.S.A.">
        <title>Characterization of a marine gammaproteobacterium capable of aerobic anoxygenic photosynthesis.</title>
        <authorList>
            <person name="Fuchs B.M."/>
            <person name="Spring S."/>
            <person name="Teeling H."/>
            <person name="Quast C."/>
            <person name="Wulf J."/>
            <person name="Schattenhofer M."/>
            <person name="Yan S."/>
            <person name="Ferriera S."/>
            <person name="Johnson J."/>
            <person name="Glockner F.O."/>
            <person name="Amann R."/>
        </authorList>
    </citation>
    <scope>NUCLEOTIDE SEQUENCE [LARGE SCALE GENOMIC DNA]</scope>
    <source>
        <strain evidence="1">KT71</strain>
    </source>
</reference>
<keyword evidence="2" id="KW-1185">Reference proteome</keyword>
<dbReference type="InterPro" id="IPR038026">
    <property type="entry name" value="MtlR-like_sf"/>
</dbReference>
<dbReference type="STRING" id="314285.KT71_09042"/>
<dbReference type="EMBL" id="AAOA02000003">
    <property type="protein sequence ID" value="EAQ98760.2"/>
    <property type="molecule type" value="Genomic_DNA"/>
</dbReference>
<dbReference type="Gene3D" id="1.20.120.330">
    <property type="entry name" value="Nucleotidyltransferases domain 2"/>
    <property type="match status" value="1"/>
</dbReference>
<proteinExistence type="predicted"/>
<evidence type="ECO:0008006" key="3">
    <source>
        <dbReference type="Google" id="ProtNLM"/>
    </source>
</evidence>